<dbReference type="PANTHER" id="PTHR13748">
    <property type="entry name" value="COBW-RELATED"/>
    <property type="match status" value="1"/>
</dbReference>
<dbReference type="SMART" id="SM00833">
    <property type="entry name" value="CobW_C"/>
    <property type="match status" value="1"/>
</dbReference>
<dbReference type="AlphaFoldDB" id="A0A0U4VUK3"/>
<reference evidence="3 4" key="1">
    <citation type="submission" date="2016-01" db="EMBL/GenBank/DDBJ databases">
        <title>Annotation of Pseudomonas oryzihabitans USDA-ARS-USMARC-56511.</title>
        <authorList>
            <person name="Harhay G.P."/>
            <person name="Harhay D.M."/>
            <person name="Smith T.P.L."/>
            <person name="Bono J.L."/>
            <person name="Heaton M.P."/>
            <person name="Clawson M.L."/>
            <person name="Chitko-Mckown C.G."/>
            <person name="Capik S.F."/>
            <person name="DeDonder K.D."/>
            <person name="Apley M.D."/>
            <person name="Lubbers B.V."/>
            <person name="White B.J."/>
            <person name="Larson R.L."/>
        </authorList>
    </citation>
    <scope>NUCLEOTIDE SEQUENCE [LARGE SCALE GENOMIC DNA]</scope>
    <source>
        <strain evidence="3 4">USDA-ARS-USMARC-56511</strain>
    </source>
</reference>
<dbReference type="Pfam" id="PF07683">
    <property type="entry name" value="CobW_C"/>
    <property type="match status" value="1"/>
</dbReference>
<proteinExistence type="predicted"/>
<evidence type="ECO:0000259" key="2">
    <source>
        <dbReference type="SMART" id="SM00833"/>
    </source>
</evidence>
<dbReference type="SUPFAM" id="SSF52540">
    <property type="entry name" value="P-loop containing nucleoside triphosphate hydrolases"/>
    <property type="match status" value="1"/>
</dbReference>
<dbReference type="EMBL" id="CP013987">
    <property type="protein sequence ID" value="ALZ82664.1"/>
    <property type="molecule type" value="Genomic_DNA"/>
</dbReference>
<dbReference type="GO" id="GO:0005737">
    <property type="term" value="C:cytoplasm"/>
    <property type="evidence" value="ECO:0007669"/>
    <property type="project" value="TreeGrafter"/>
</dbReference>
<evidence type="ECO:0000313" key="3">
    <source>
        <dbReference type="EMBL" id="ALZ82664.1"/>
    </source>
</evidence>
<dbReference type="RefSeq" id="WP_059312985.1">
    <property type="nucleotide sequence ID" value="NZ_CP013987.1"/>
</dbReference>
<feature type="domain" description="CobW C-terminal" evidence="2">
    <location>
        <begin position="232"/>
        <end position="315"/>
    </location>
</feature>
<dbReference type="InterPro" id="IPR011629">
    <property type="entry name" value="CobW-like_C"/>
</dbReference>
<evidence type="ECO:0000256" key="1">
    <source>
        <dbReference type="ARBA" id="ARBA00045658"/>
    </source>
</evidence>
<comment type="function">
    <text evidence="1">Zinc chaperone that directly transfers zinc cofactor to target proteins, thereby activating them. Zinc is transferred from the CXCC motif in the GTPase domain to the zinc binding site in target proteins in a process requiring GTP hydrolysis.</text>
</comment>
<dbReference type="KEGG" id="por:APT59_00030"/>
<dbReference type="PANTHER" id="PTHR13748:SF46">
    <property type="entry name" value="ZINC CHAPERONE YEIR"/>
    <property type="match status" value="1"/>
</dbReference>
<evidence type="ECO:0000313" key="4">
    <source>
        <dbReference type="Proteomes" id="UP000064137"/>
    </source>
</evidence>
<dbReference type="InterPro" id="IPR027417">
    <property type="entry name" value="P-loop_NTPase"/>
</dbReference>
<dbReference type="Pfam" id="PF02492">
    <property type="entry name" value="cobW"/>
    <property type="match status" value="1"/>
</dbReference>
<name>A0A0U4VUK3_9PSED</name>
<organism evidence="3 4">
    <name type="scientific">Pseudomonas oryzihabitans</name>
    <dbReference type="NCBI Taxonomy" id="47885"/>
    <lineage>
        <taxon>Bacteria</taxon>
        <taxon>Pseudomonadati</taxon>
        <taxon>Pseudomonadota</taxon>
        <taxon>Gammaproteobacteria</taxon>
        <taxon>Pseudomonadales</taxon>
        <taxon>Pseudomonadaceae</taxon>
        <taxon>Pseudomonas</taxon>
    </lineage>
</organism>
<sequence length="318" mass="35265">MRLADIKTHVIAGPLGAGKTTLIRQLFTQRPANERWAILVNEFGQIGLDAALMTRDDEGVSIAEVPGGCLCCVQGVPLQVALTRLLRRARPQRLFIEPSGLGHPASLYRQLQAPPWTGVLTLQPLVWVVDAGQLLKGLPLPDAQYQALQQAGLVVLNKSEGLDQTLLPPQLGDRPLYWTEEGRITLAELPLATEESSGARELPEPTAVSSPQALVLPHRPLRFSHTQEGHHAVGWRWHSQHRFDGPALLALLTRLPGLRRLKAVLQLQDGWQAYNGLAGEGRWEPSPWRRDNRLELILEQMPDLEALEKALRGTIRDI</sequence>
<accession>A0A0U4VUK3</accession>
<gene>
    <name evidence="3" type="ORF">APT59_00030</name>
</gene>
<dbReference type="Proteomes" id="UP000064137">
    <property type="component" value="Chromosome"/>
</dbReference>
<dbReference type="InterPro" id="IPR051316">
    <property type="entry name" value="Zinc-reg_GTPase_activator"/>
</dbReference>
<dbReference type="OrthoDB" id="9808822at2"/>
<dbReference type="Gene3D" id="3.40.50.300">
    <property type="entry name" value="P-loop containing nucleotide triphosphate hydrolases"/>
    <property type="match status" value="1"/>
</dbReference>
<protein>
    <submittedName>
        <fullName evidence="3">Cobalamin biosynthesis protein CobW</fullName>
    </submittedName>
</protein>
<dbReference type="InterPro" id="IPR003495">
    <property type="entry name" value="CobW/HypB/UreG_nucleotide-bd"/>
</dbReference>